<protein>
    <submittedName>
        <fullName evidence="1">Uncharacterized protein</fullName>
    </submittedName>
</protein>
<proteinExistence type="predicted"/>
<gene>
    <name evidence="1" type="ORF">Moumou_00846</name>
</gene>
<accession>L7RE17</accession>
<sequence>MIKLGQINYNIINLIIKMNMLGDFISQDLNHNFLHYLNHSDNGSKYNLTNQLVALEKLWDIPCGNLYLFTKMYENRIWEIPTNELCEGLIRIFDCLKINKINELAAGNGLLSARLKHYAKKLDYELKISTSDGTNKIFGSHPFTFTKVKTLDIGCFNKSEPIVISWIHCKFEDELLSVVEEYKNEYVFLIGEEPDKEDYSNNQSYLFDRKMFTYGYSKITFEFKQVSQMDYYLHDSIRSDIYNENKTCVTLYYHASKISNVWFVKDLLMKDYPQLFGIYLRKNKEYYNQDLSLINISNKKIEEYALNNYKDLNPLLAKGLKNYMLIKSRQNISKSFQSYPPSAYLLPSYLDSNSRIKMLASMTLAFTMSALMEKAFGHSFETDYEFKPILPKRNIIQEVAKCTRYRHNDLHKNSPMTVSMVSTCTGKNAYTFDKTLWDKICKIADKKYSEYKLDTGKTSEPLLIFPKRRDSYFSVEKEFIDKPFGPIISDLIQRKNHVIPKKLANKICPTRNNKKFFNYKKNFVCKQPSMRSRNH</sequence>
<dbReference type="KEGG" id="vg:14446101"/>
<dbReference type="Proteomes" id="UP000201640">
    <property type="component" value="Segment"/>
</dbReference>
<organism evidence="1 2">
    <name type="scientific">Acanthamoeba polyphaga moumouvirus</name>
    <dbReference type="NCBI Taxonomy" id="1269028"/>
    <lineage>
        <taxon>Viruses</taxon>
        <taxon>Varidnaviria</taxon>
        <taxon>Bamfordvirae</taxon>
        <taxon>Nucleocytoviricota</taxon>
        <taxon>Megaviricetes</taxon>
        <taxon>Imitervirales</taxon>
        <taxon>Mimiviridae</taxon>
        <taxon>Megamimivirinae</taxon>
        <taxon>Moumouvirus</taxon>
    </lineage>
</organism>
<dbReference type="EMBL" id="JX962719">
    <property type="protein sequence ID" value="AGC02363.1"/>
    <property type="molecule type" value="Genomic_DNA"/>
</dbReference>
<keyword evidence="2" id="KW-1185">Reference proteome</keyword>
<reference evidence="1 2" key="1">
    <citation type="journal article" date="2012" name="Genome Biol. Evol.">
        <title>Related Giant Viruses in Distant Locations and Different Habitats: Acanthamoeba polyphaga moumouvirus Represents a Third Lineage of the Mimiviridae That Is Close to the Megavirus Lineage.</title>
        <authorList>
            <person name="Yoosuf N."/>
            <person name="Yutin N."/>
            <person name="Colson P."/>
            <person name="Shabalina S.A."/>
            <person name="Pagnier I."/>
            <person name="Robert C."/>
            <person name="Azza S."/>
            <person name="Klose T."/>
            <person name="Wong J."/>
            <person name="Rossmann M.G."/>
            <person name="La Scola B."/>
            <person name="Raoult D."/>
            <person name="Koonin E.V."/>
        </authorList>
    </citation>
    <scope>NUCLEOTIDE SEQUENCE [LARGE SCALE GENOMIC DNA]</scope>
    <source>
        <strain evidence="1 2">M10A</strain>
    </source>
</reference>
<name>L7RE17_9VIRU</name>
<dbReference type="GeneID" id="14446101"/>
<dbReference type="OrthoDB" id="10052at10239"/>
<evidence type="ECO:0000313" key="1">
    <source>
        <dbReference type="EMBL" id="AGC02363.1"/>
    </source>
</evidence>
<evidence type="ECO:0000313" key="2">
    <source>
        <dbReference type="Proteomes" id="UP000201640"/>
    </source>
</evidence>
<dbReference type="RefSeq" id="YP_007354799.1">
    <property type="nucleotide sequence ID" value="NC_020104.1"/>
</dbReference>